<gene>
    <name evidence="2" type="ORF">ACFSJD_40670</name>
</gene>
<evidence type="ECO:0000259" key="1">
    <source>
        <dbReference type="Pfam" id="PF04149"/>
    </source>
</evidence>
<evidence type="ECO:0000313" key="2">
    <source>
        <dbReference type="EMBL" id="MFD1523857.1"/>
    </source>
</evidence>
<dbReference type="Proteomes" id="UP001597114">
    <property type="component" value="Unassembled WGS sequence"/>
</dbReference>
<feature type="domain" description="DUF397" evidence="1">
    <location>
        <begin position="17"/>
        <end position="69"/>
    </location>
</feature>
<dbReference type="RefSeq" id="WP_344725472.1">
    <property type="nucleotide sequence ID" value="NZ_BAAAUS010000032.1"/>
</dbReference>
<dbReference type="Pfam" id="PF04149">
    <property type="entry name" value="DUF397"/>
    <property type="match status" value="1"/>
</dbReference>
<accession>A0ABW4FAQ5</accession>
<protein>
    <submittedName>
        <fullName evidence="2">DUF397 domain-containing protein</fullName>
    </submittedName>
</protein>
<dbReference type="InterPro" id="IPR007278">
    <property type="entry name" value="DUF397"/>
</dbReference>
<proteinExistence type="predicted"/>
<organism evidence="2 3">
    <name type="scientific">Pseudonocardia yunnanensis</name>
    <dbReference type="NCBI Taxonomy" id="58107"/>
    <lineage>
        <taxon>Bacteria</taxon>
        <taxon>Bacillati</taxon>
        <taxon>Actinomycetota</taxon>
        <taxon>Actinomycetes</taxon>
        <taxon>Pseudonocardiales</taxon>
        <taxon>Pseudonocardiaceae</taxon>
        <taxon>Pseudonocardia</taxon>
    </lineage>
</organism>
<dbReference type="EMBL" id="JBHUCO010000071">
    <property type="protein sequence ID" value="MFD1523857.1"/>
    <property type="molecule type" value="Genomic_DNA"/>
</dbReference>
<evidence type="ECO:0000313" key="3">
    <source>
        <dbReference type="Proteomes" id="UP001597114"/>
    </source>
</evidence>
<reference evidence="3" key="1">
    <citation type="journal article" date="2019" name="Int. J. Syst. Evol. Microbiol.">
        <title>The Global Catalogue of Microorganisms (GCM) 10K type strain sequencing project: providing services to taxonomists for standard genome sequencing and annotation.</title>
        <authorList>
            <consortium name="The Broad Institute Genomics Platform"/>
            <consortium name="The Broad Institute Genome Sequencing Center for Infectious Disease"/>
            <person name="Wu L."/>
            <person name="Ma J."/>
        </authorList>
    </citation>
    <scope>NUCLEOTIDE SEQUENCE [LARGE SCALE GENOMIC DNA]</scope>
    <source>
        <strain evidence="3">CCM 7043</strain>
    </source>
</reference>
<comment type="caution">
    <text evidence="2">The sequence shown here is derived from an EMBL/GenBank/DDBJ whole genome shotgun (WGS) entry which is preliminary data.</text>
</comment>
<keyword evidence="3" id="KW-1185">Reference proteome</keyword>
<sequence>MPDTNHEGCSAALLRGAVWRKSSRSGAMGNCVEVAALDNGEFAVRNSRHPSGPALVFTRAEWLAFLGGVEHGEFRPA</sequence>
<name>A0ABW4FAQ5_9PSEU</name>